<reference evidence="7 8" key="1">
    <citation type="journal article" date="2016" name="Nat. Commun.">
        <title>Thousands of microbial genomes shed light on interconnected biogeochemical processes in an aquifer system.</title>
        <authorList>
            <person name="Anantharaman K."/>
            <person name="Brown C.T."/>
            <person name="Hug L.A."/>
            <person name="Sharon I."/>
            <person name="Castelle C.J."/>
            <person name="Probst A.J."/>
            <person name="Thomas B.C."/>
            <person name="Singh A."/>
            <person name="Wilkins M.J."/>
            <person name="Karaoz U."/>
            <person name="Brodie E.L."/>
            <person name="Williams K.H."/>
            <person name="Hubbard S.S."/>
            <person name="Banfield J.F."/>
        </authorList>
    </citation>
    <scope>NUCLEOTIDE SEQUENCE [LARGE SCALE GENOMIC DNA]</scope>
</reference>
<dbReference type="GO" id="GO:0071555">
    <property type="term" value="P:cell wall organization"/>
    <property type="evidence" value="ECO:0007669"/>
    <property type="project" value="UniProtKB-KW"/>
</dbReference>
<evidence type="ECO:0000256" key="2">
    <source>
        <dbReference type="ARBA" id="ARBA00022679"/>
    </source>
</evidence>
<evidence type="ECO:0000256" key="3">
    <source>
        <dbReference type="ARBA" id="ARBA00022960"/>
    </source>
</evidence>
<keyword evidence="3" id="KW-0133">Cell shape</keyword>
<dbReference type="PANTHER" id="PTHR36174">
    <property type="entry name" value="LIPID II:GLYCINE GLYCYLTRANSFERASE"/>
    <property type="match status" value="1"/>
</dbReference>
<organism evidence="7 8">
    <name type="scientific">Candidatus Gottesmanbacteria bacterium RIFCSPHIGHO2_01_FULL_47_48</name>
    <dbReference type="NCBI Taxonomy" id="1798381"/>
    <lineage>
        <taxon>Bacteria</taxon>
        <taxon>Candidatus Gottesmaniibacteriota</taxon>
    </lineage>
</organism>
<dbReference type="AlphaFoldDB" id="A0A1F5ZZL0"/>
<dbReference type="Pfam" id="PF02388">
    <property type="entry name" value="FemAB"/>
    <property type="match status" value="1"/>
</dbReference>
<dbReference type="GO" id="GO:0016755">
    <property type="term" value="F:aminoacyltransferase activity"/>
    <property type="evidence" value="ECO:0007669"/>
    <property type="project" value="InterPro"/>
</dbReference>
<dbReference type="InterPro" id="IPR050644">
    <property type="entry name" value="PG_Glycine_Bridge_Synth"/>
</dbReference>
<comment type="similarity">
    <text evidence="1">Belongs to the FemABX family.</text>
</comment>
<dbReference type="GO" id="GO:0008360">
    <property type="term" value="P:regulation of cell shape"/>
    <property type="evidence" value="ECO:0007669"/>
    <property type="project" value="UniProtKB-KW"/>
</dbReference>
<evidence type="ECO:0008006" key="9">
    <source>
        <dbReference type="Google" id="ProtNLM"/>
    </source>
</evidence>
<dbReference type="GO" id="GO:0009252">
    <property type="term" value="P:peptidoglycan biosynthetic process"/>
    <property type="evidence" value="ECO:0007669"/>
    <property type="project" value="UniProtKB-KW"/>
</dbReference>
<dbReference type="InterPro" id="IPR016181">
    <property type="entry name" value="Acyl_CoA_acyltransferase"/>
</dbReference>
<dbReference type="EMBL" id="MFJK01000016">
    <property type="protein sequence ID" value="OGG17785.1"/>
    <property type="molecule type" value="Genomic_DNA"/>
</dbReference>
<evidence type="ECO:0000313" key="8">
    <source>
        <dbReference type="Proteomes" id="UP000177871"/>
    </source>
</evidence>
<keyword evidence="4" id="KW-0573">Peptidoglycan synthesis</keyword>
<dbReference type="Gene3D" id="3.40.630.30">
    <property type="match status" value="1"/>
</dbReference>
<evidence type="ECO:0000256" key="6">
    <source>
        <dbReference type="ARBA" id="ARBA00023316"/>
    </source>
</evidence>
<dbReference type="InterPro" id="IPR003447">
    <property type="entry name" value="FEMABX"/>
</dbReference>
<keyword evidence="6" id="KW-0961">Cell wall biogenesis/degradation</keyword>
<evidence type="ECO:0000256" key="5">
    <source>
        <dbReference type="ARBA" id="ARBA00023315"/>
    </source>
</evidence>
<gene>
    <name evidence="7" type="ORF">A2721_02070</name>
</gene>
<sequence>MKVLGWQVKTAGRANVFIRHFPIFSYWSVIKVQRPEEVDFGKLGEIARKHHALFVKFEPSIILEDLSYLRNLGFEPDGWPLLSSKTLVLNLLTTTLESLSKDTRYEIRKAQQVLQGVGFASLKGHPFKGFVKRSYDIELFYSLLRETMKIGKWQVPIKKEVTSLWKSFQPNNAHLLIAYGAFHQPLQEDLLQKTLGGAFIIWEGDTAHYMYAALTREGRKMGAAYLLLWESIRYCKKLGLKYLDLEGIHDERFPKMTQNWQGFTTFKMGWGGKVVEYPGSYTKYYNPLVKLLFSFGDRF</sequence>
<name>A0A1F5ZZL0_9BACT</name>
<accession>A0A1F5ZZL0</accession>
<keyword evidence="5" id="KW-0012">Acyltransferase</keyword>
<proteinExistence type="inferred from homology"/>
<dbReference type="PROSITE" id="PS51191">
    <property type="entry name" value="FEMABX"/>
    <property type="match status" value="1"/>
</dbReference>
<comment type="caution">
    <text evidence="7">The sequence shown here is derived from an EMBL/GenBank/DDBJ whole genome shotgun (WGS) entry which is preliminary data.</text>
</comment>
<keyword evidence="2" id="KW-0808">Transferase</keyword>
<dbReference type="SUPFAM" id="SSF55729">
    <property type="entry name" value="Acyl-CoA N-acyltransferases (Nat)"/>
    <property type="match status" value="1"/>
</dbReference>
<dbReference type="PANTHER" id="PTHR36174:SF1">
    <property type="entry name" value="LIPID II:GLYCINE GLYCYLTRANSFERASE"/>
    <property type="match status" value="1"/>
</dbReference>
<dbReference type="Proteomes" id="UP000177871">
    <property type="component" value="Unassembled WGS sequence"/>
</dbReference>
<protein>
    <recommendedName>
        <fullName evidence="9">BioF2-like acetyltransferase domain-containing protein</fullName>
    </recommendedName>
</protein>
<dbReference type="STRING" id="1798381.A2721_02070"/>
<evidence type="ECO:0000256" key="4">
    <source>
        <dbReference type="ARBA" id="ARBA00022984"/>
    </source>
</evidence>
<evidence type="ECO:0000313" key="7">
    <source>
        <dbReference type="EMBL" id="OGG17785.1"/>
    </source>
</evidence>
<evidence type="ECO:0000256" key="1">
    <source>
        <dbReference type="ARBA" id="ARBA00009943"/>
    </source>
</evidence>